<reference evidence="5" key="7">
    <citation type="submission" date="2020-08" db="EMBL/GenBank/DDBJ databases">
        <title>Complete genome sequence of Sphingobium barthaii strain KK22, a high-molecular-weight polycyclic aromatic hydrocarbon-degrading soil bacterium.</title>
        <authorList>
            <person name="Mori J.F."/>
            <person name="Kanaly R.A."/>
        </authorList>
    </citation>
    <scope>NUCLEOTIDE SEQUENCE [LARGE SCALE GENOMIC DNA]</scope>
    <source>
        <strain evidence="5">KK22</strain>
    </source>
</reference>
<reference evidence="2" key="3">
    <citation type="journal article" date="2014" name="Int. J. Syst. Evol. Microbiol.">
        <title>Complete genome of a new Firmicutes species belonging to the dominant human colonic microbiota ('Ruminococcus bicirculans') reveals two chromosomes and a selective capacity to utilize plant glucans.</title>
        <authorList>
            <consortium name="NISC Comparative Sequencing Program"/>
            <person name="Wegmann U."/>
            <person name="Louis P."/>
            <person name="Goesmann A."/>
            <person name="Henrissat B."/>
            <person name="Duncan S.H."/>
            <person name="Flint H.J."/>
        </authorList>
    </citation>
    <scope>NUCLEOTIDE SEQUENCE</scope>
    <source>
        <strain evidence="2">CCM 7327</strain>
    </source>
</reference>
<reference evidence="1 4" key="1">
    <citation type="journal article" date="2013" name="Biodegradation">
        <title>Occurrence of 4-tert-butylphenol (4-t-BP) biodegradation in an aquatic sample caused by the presence of Spirodela polyrrhiza and isolation of a 4-t-BP-utilizing bacterium.</title>
        <authorList>
            <person name="Ogata Y."/>
            <person name="Toyama T."/>
            <person name="Yu N."/>
            <person name="Wang X."/>
            <person name="Sei K."/>
            <person name="Ike M."/>
        </authorList>
    </citation>
    <scope>NUCLEOTIDE SEQUENCE [LARGE SCALE GENOMIC DNA]</scope>
    <source>
        <strain evidence="1 4">OMI</strain>
    </source>
</reference>
<reference evidence="1" key="5">
    <citation type="submission" date="2017-10" db="EMBL/GenBank/DDBJ databases">
        <authorList>
            <person name="Banno H."/>
            <person name="Chua N.-H."/>
        </authorList>
    </citation>
    <scope>NUCLEOTIDE SEQUENCE</scope>
    <source>
        <strain evidence="1">OMI</strain>
    </source>
</reference>
<dbReference type="EMBL" id="BEWI01000032">
    <property type="protein sequence ID" value="GAY22032.1"/>
    <property type="molecule type" value="Genomic_DNA"/>
</dbReference>
<evidence type="ECO:0000313" key="4">
    <source>
        <dbReference type="Proteomes" id="UP000221538"/>
    </source>
</evidence>
<reference evidence="1" key="4">
    <citation type="submission" date="2017-10" db="EMBL/GenBank/DDBJ databases">
        <title>Bioaugmenting a lab-scale membrane bioreactor with Sphingobium fuliginis OMI to degrade 4-tert-butylphenol.</title>
        <authorList>
            <person name="Takada K."/>
            <person name="Shiba T."/>
            <person name="Soda S."/>
            <person name="Inoue D."/>
            <person name="Miyake M."/>
            <person name="Eguchi M."/>
            <person name="Ike M."/>
        </authorList>
    </citation>
    <scope>NUCLEOTIDE SEQUENCE</scope>
    <source>
        <strain evidence="1">OMI</strain>
    </source>
</reference>
<dbReference type="EMBL" id="CP060035">
    <property type="protein sequence ID" value="QOT70370.1"/>
    <property type="molecule type" value="Genomic_DNA"/>
</dbReference>
<organism evidence="1 4">
    <name type="scientific">Sphingobium fuliginis (strain ATCC 27551)</name>
    <dbReference type="NCBI Taxonomy" id="336203"/>
    <lineage>
        <taxon>Bacteria</taxon>
        <taxon>Pseudomonadati</taxon>
        <taxon>Pseudomonadota</taxon>
        <taxon>Alphaproteobacteria</taxon>
        <taxon>Sphingomonadales</taxon>
        <taxon>Sphingomonadaceae</taxon>
        <taxon>Sphingobium</taxon>
    </lineage>
</organism>
<reference evidence="3" key="8">
    <citation type="journal article" date="2021" name="Microbiol. Resour. Announc.">
        <title>Complete Genome Sequence of Sphingobium barthaii KK22, a High-Molecular-Weight Polycyclic Aromatic Hydrocarbon-Degrading Soil Bacterium.</title>
        <authorList>
            <person name="Mori J.F."/>
            <person name="Kanaly R.A."/>
        </authorList>
    </citation>
    <scope>NUCLEOTIDE SEQUENCE</scope>
    <source>
        <strain evidence="3">KK22</strain>
    </source>
</reference>
<evidence type="ECO:0000313" key="5">
    <source>
        <dbReference type="Proteomes" id="UP000593663"/>
    </source>
</evidence>
<sequence>MSRHDDASYFEARAREEIRKASEAKQRGDKGVMIAVHAELAVRYQAKALQLQRH</sequence>
<accession>A0A292ZBE5</accession>
<reference evidence="2" key="9">
    <citation type="submission" date="2024-05" db="EMBL/GenBank/DDBJ databases">
        <authorList>
            <person name="Sun Q."/>
            <person name="Sedlacek I."/>
        </authorList>
    </citation>
    <scope>NUCLEOTIDE SEQUENCE</scope>
    <source>
        <strain evidence="2">CCM 7327</strain>
    </source>
</reference>
<dbReference type="EMBL" id="BMDU01000001">
    <property type="protein sequence ID" value="GFZ80250.1"/>
    <property type="molecule type" value="Genomic_DNA"/>
</dbReference>
<evidence type="ECO:0000313" key="3">
    <source>
        <dbReference type="EMBL" id="QOT70370.1"/>
    </source>
</evidence>
<dbReference type="RefSeq" id="WP_165363302.1">
    <property type="nucleotide sequence ID" value="NZ_BATN01000014.1"/>
</dbReference>
<dbReference type="KEGG" id="sbar:H5V43_09340"/>
<protein>
    <submittedName>
        <fullName evidence="1">Uncharacterized protein</fullName>
    </submittedName>
</protein>
<dbReference type="Proteomes" id="UP000628109">
    <property type="component" value="Unassembled WGS sequence"/>
</dbReference>
<dbReference type="AlphaFoldDB" id="A0A292ZBE5"/>
<evidence type="ECO:0000313" key="2">
    <source>
        <dbReference type="EMBL" id="GFZ80250.1"/>
    </source>
</evidence>
<reference evidence="6" key="6">
    <citation type="journal article" date="2019" name="Int. J. Syst. Evol. Microbiol.">
        <title>The Global Catalogue of Microorganisms (GCM) 10K type strain sequencing project: providing services to taxonomists for standard genome sequencing and annotation.</title>
        <authorList>
            <consortium name="The Broad Institute Genomics Platform"/>
            <consortium name="The Broad Institute Genome Sequencing Center for Infectious Disease"/>
            <person name="Wu L."/>
            <person name="Ma J."/>
        </authorList>
    </citation>
    <scope>NUCLEOTIDE SEQUENCE [LARGE SCALE GENOMIC DNA]</scope>
    <source>
        <strain evidence="6">CCM 7327</strain>
    </source>
</reference>
<evidence type="ECO:0000313" key="6">
    <source>
        <dbReference type="Proteomes" id="UP000628109"/>
    </source>
</evidence>
<gene>
    <name evidence="2" type="ORF">GCM10019071_06450</name>
    <name evidence="3" type="ORF">H5V43_09340</name>
    <name evidence="1" type="ORF">SFOMI_2586</name>
</gene>
<keyword evidence="6" id="KW-1185">Reference proteome</keyword>
<dbReference type="Proteomes" id="UP000593663">
    <property type="component" value="Chromosome 1"/>
</dbReference>
<evidence type="ECO:0000313" key="1">
    <source>
        <dbReference type="EMBL" id="GAY22032.1"/>
    </source>
</evidence>
<reference evidence="1 4" key="2">
    <citation type="journal article" date="2013" name="Environ. Sci. Technol.">
        <title>The 4-tert-butylphenol-utilizing bacterium Sphingobium fuliginis OMI can degrade bisphenols via phenolic ring hydroxylation and meta-cleavage pathway.</title>
        <authorList>
            <person name="Ogata Y."/>
            <person name="Goda S."/>
            <person name="Toyama T."/>
            <person name="Sei K."/>
            <person name="Ike M."/>
        </authorList>
    </citation>
    <scope>NUCLEOTIDE SEQUENCE [LARGE SCALE GENOMIC DNA]</scope>
    <source>
        <strain evidence="1 4">OMI</strain>
    </source>
</reference>
<name>A0A292ZBE5_SPHSA</name>
<proteinExistence type="predicted"/>
<dbReference type="Proteomes" id="UP000221538">
    <property type="component" value="Unassembled WGS sequence"/>
</dbReference>